<keyword evidence="1" id="KW-1133">Transmembrane helix</keyword>
<dbReference type="EMBL" id="JAMXLR010000033">
    <property type="protein sequence ID" value="MCO6044120.1"/>
    <property type="molecule type" value="Genomic_DNA"/>
</dbReference>
<keyword evidence="1" id="KW-0812">Transmembrane</keyword>
<keyword evidence="1" id="KW-0472">Membrane</keyword>
<protein>
    <submittedName>
        <fullName evidence="2">Uncharacterized protein</fullName>
    </submittedName>
</protein>
<evidence type="ECO:0000256" key="1">
    <source>
        <dbReference type="SAM" id="Phobius"/>
    </source>
</evidence>
<accession>A0A9X2F855</accession>
<organism evidence="2 3">
    <name type="scientific">Aeoliella straminimaris</name>
    <dbReference type="NCBI Taxonomy" id="2954799"/>
    <lineage>
        <taxon>Bacteria</taxon>
        <taxon>Pseudomonadati</taxon>
        <taxon>Planctomycetota</taxon>
        <taxon>Planctomycetia</taxon>
        <taxon>Pirellulales</taxon>
        <taxon>Lacipirellulaceae</taxon>
        <taxon>Aeoliella</taxon>
    </lineage>
</organism>
<reference evidence="2" key="1">
    <citation type="submission" date="2022-06" db="EMBL/GenBank/DDBJ databases">
        <title>Aeoliella straminimaris, a novel planctomycete from sediments.</title>
        <authorList>
            <person name="Vitorino I.R."/>
            <person name="Lage O.M."/>
        </authorList>
    </citation>
    <scope>NUCLEOTIDE SEQUENCE</scope>
    <source>
        <strain evidence="2">ICT_H6.2</strain>
    </source>
</reference>
<comment type="caution">
    <text evidence="2">The sequence shown here is derived from an EMBL/GenBank/DDBJ whole genome shotgun (WGS) entry which is preliminary data.</text>
</comment>
<gene>
    <name evidence="2" type="ORF">NG895_09390</name>
</gene>
<evidence type="ECO:0000313" key="3">
    <source>
        <dbReference type="Proteomes" id="UP001155241"/>
    </source>
</evidence>
<dbReference type="RefSeq" id="WP_252852226.1">
    <property type="nucleotide sequence ID" value="NZ_JAMXLR010000033.1"/>
</dbReference>
<evidence type="ECO:0000313" key="2">
    <source>
        <dbReference type="EMBL" id="MCO6044120.1"/>
    </source>
</evidence>
<dbReference type="InterPro" id="IPR039522">
    <property type="entry name" value="RING_finger_1_prok"/>
</dbReference>
<proteinExistence type="predicted"/>
<name>A0A9X2F855_9BACT</name>
<dbReference type="AlphaFoldDB" id="A0A9X2F855"/>
<dbReference type="Proteomes" id="UP001155241">
    <property type="component" value="Unassembled WGS sequence"/>
</dbReference>
<dbReference type="Pfam" id="PF14446">
    <property type="entry name" value="Prok-RING_1"/>
    <property type="match status" value="1"/>
</dbReference>
<feature type="transmembrane region" description="Helical" evidence="1">
    <location>
        <begin position="170"/>
        <end position="196"/>
    </location>
</feature>
<feature type="transmembrane region" description="Helical" evidence="1">
    <location>
        <begin position="208"/>
        <end position="233"/>
    </location>
</feature>
<keyword evidence="3" id="KW-1185">Reference proteome</keyword>
<sequence length="235" mass="25084">MDTPIVSCQCGAKMRVPAQAVGRAIRCPKCKSRIDVPDPATAVPIATQAIDLSDASECPICQTKIAPGEPTKCCQKCEQLHHLDCWDEVGGCSTYGCENAPAPEEEKAAQTPLSAWGDTKKCPACGEMIKAIAVRCRYCQTEFDSVDPLSVADLRRQAGKQAKTDSSKQVIVGIFVLSMVGCLAPVMLAISLAYVLRNRETLAKAGPLFVIMGWIAVALSGVYSLLMAFFLLIGG</sequence>